<feature type="compositionally biased region" description="Polar residues" evidence="1">
    <location>
        <begin position="332"/>
        <end position="349"/>
    </location>
</feature>
<dbReference type="STRING" id="1095630.A0A2J6SKB7"/>
<dbReference type="InterPro" id="IPR029058">
    <property type="entry name" value="AB_hydrolase_fold"/>
</dbReference>
<evidence type="ECO:0000256" key="1">
    <source>
        <dbReference type="SAM" id="MobiDB-lite"/>
    </source>
</evidence>
<feature type="region of interest" description="Disordered" evidence="1">
    <location>
        <begin position="323"/>
        <end position="359"/>
    </location>
</feature>
<dbReference type="InParanoid" id="A0A2J6SKB7"/>
<name>A0A2J6SKB7_9HELO</name>
<evidence type="ECO:0008006" key="4">
    <source>
        <dbReference type="Google" id="ProtNLM"/>
    </source>
</evidence>
<feature type="compositionally biased region" description="Basic and acidic residues" evidence="1">
    <location>
        <begin position="285"/>
        <end position="299"/>
    </location>
</feature>
<dbReference type="PANTHER" id="PTHR42103:SF2">
    <property type="entry name" value="AB HYDROLASE-1 DOMAIN-CONTAINING PROTEIN"/>
    <property type="match status" value="1"/>
</dbReference>
<dbReference type="Gene3D" id="3.40.50.1820">
    <property type="entry name" value="alpha/beta hydrolase"/>
    <property type="match status" value="1"/>
</dbReference>
<dbReference type="Proteomes" id="UP000235371">
    <property type="component" value="Unassembled WGS sequence"/>
</dbReference>
<dbReference type="GeneID" id="36585488"/>
<dbReference type="PANTHER" id="PTHR42103">
    <property type="entry name" value="ALPHA/BETA-HYDROLASES SUPERFAMILY PROTEIN"/>
    <property type="match status" value="1"/>
</dbReference>
<evidence type="ECO:0000313" key="2">
    <source>
        <dbReference type="EMBL" id="PMD51195.1"/>
    </source>
</evidence>
<protein>
    <recommendedName>
        <fullName evidence="4">Alpha/beta-hydrolase</fullName>
    </recommendedName>
</protein>
<keyword evidence="3" id="KW-1185">Reference proteome</keyword>
<sequence>MPLPTPTLSFTIPSIHDDIVLQCRVYHPTCLAPTSILQITTWNKKAAIVAHPYAVLGGCYDDPVVDLVSSTILEQGFLVGTFNFRGAGASKGRTSYQSKPEQSDYLSFVGFMIYYMHLLSPPPVPTDLLKFTRFDSELHDLTPVPSQALPPPRLSDPRYVTAAVPNPHPAVPAPAIAVRGNTVEVPNTGPCLLLAGYSYGALITTYLPPIISSIIAQFQSPAEGSAHSEIRLRAECLAAQQNEVMQTQITSLLNAHSHKRGRSLHADDLLHSPKLRKSSGGVRMGGEENLRRASHDSYRSRSSFTIETPEMVRRSVDRVRSIGKTKRFLPKRQNSASSPKANGSQSSFEHVSPEDGSSKMDTVVCKEVPGIGSGLQTAYLLISPLQGLVSHLLTLWSSRSWKDQIPDHEMKLTVDPSLVVFGDDDLFVGAKRLRSWVGKLSAASKGSGRFRHAEVSGAGHFWQDFEAVKLLQEEVQAFVKTL</sequence>
<evidence type="ECO:0000313" key="3">
    <source>
        <dbReference type="Proteomes" id="UP000235371"/>
    </source>
</evidence>
<dbReference type="OrthoDB" id="10260961at2759"/>
<gene>
    <name evidence="2" type="ORF">K444DRAFT_573678</name>
</gene>
<organism evidence="2 3">
    <name type="scientific">Hyaloscypha bicolor E</name>
    <dbReference type="NCBI Taxonomy" id="1095630"/>
    <lineage>
        <taxon>Eukaryota</taxon>
        <taxon>Fungi</taxon>
        <taxon>Dikarya</taxon>
        <taxon>Ascomycota</taxon>
        <taxon>Pezizomycotina</taxon>
        <taxon>Leotiomycetes</taxon>
        <taxon>Helotiales</taxon>
        <taxon>Hyaloscyphaceae</taxon>
        <taxon>Hyaloscypha</taxon>
        <taxon>Hyaloscypha bicolor</taxon>
    </lineage>
</organism>
<feature type="region of interest" description="Disordered" evidence="1">
    <location>
        <begin position="272"/>
        <end position="302"/>
    </location>
</feature>
<reference evidence="2 3" key="1">
    <citation type="submission" date="2016-04" db="EMBL/GenBank/DDBJ databases">
        <title>A degradative enzymes factory behind the ericoid mycorrhizal symbiosis.</title>
        <authorList>
            <consortium name="DOE Joint Genome Institute"/>
            <person name="Martino E."/>
            <person name="Morin E."/>
            <person name="Grelet G."/>
            <person name="Kuo A."/>
            <person name="Kohler A."/>
            <person name="Daghino S."/>
            <person name="Barry K."/>
            <person name="Choi C."/>
            <person name="Cichocki N."/>
            <person name="Clum A."/>
            <person name="Copeland A."/>
            <person name="Hainaut M."/>
            <person name="Haridas S."/>
            <person name="Labutti K."/>
            <person name="Lindquist E."/>
            <person name="Lipzen A."/>
            <person name="Khouja H.-R."/>
            <person name="Murat C."/>
            <person name="Ohm R."/>
            <person name="Olson A."/>
            <person name="Spatafora J."/>
            <person name="Veneault-Fourrey C."/>
            <person name="Henrissat B."/>
            <person name="Grigoriev I."/>
            <person name="Martin F."/>
            <person name="Perotto S."/>
        </authorList>
    </citation>
    <scope>NUCLEOTIDE SEQUENCE [LARGE SCALE GENOMIC DNA]</scope>
    <source>
        <strain evidence="2 3">E</strain>
    </source>
</reference>
<dbReference type="SUPFAM" id="SSF53474">
    <property type="entry name" value="alpha/beta-Hydrolases"/>
    <property type="match status" value="1"/>
</dbReference>
<dbReference type="EMBL" id="KZ613912">
    <property type="protein sequence ID" value="PMD51195.1"/>
    <property type="molecule type" value="Genomic_DNA"/>
</dbReference>
<dbReference type="RefSeq" id="XP_024728099.1">
    <property type="nucleotide sequence ID" value="XM_024877411.1"/>
</dbReference>
<proteinExistence type="predicted"/>
<accession>A0A2J6SKB7</accession>
<dbReference type="AlphaFoldDB" id="A0A2J6SKB7"/>